<dbReference type="RefSeq" id="WP_015280212.1">
    <property type="nucleotide sequence ID" value="NC_019940.1"/>
</dbReference>
<feature type="binding site" evidence="12 13">
    <location>
        <position position="116"/>
    </location>
    <ligand>
        <name>[4Fe-4S] cluster</name>
        <dbReference type="ChEBI" id="CHEBI:49883"/>
        <label>2</label>
    </ligand>
</feature>
<comment type="cofactor">
    <cofactor evidence="12 13">
        <name>[4Fe-4S] cluster</name>
        <dbReference type="ChEBI" id="CHEBI:49883"/>
    </cofactor>
    <text evidence="12 13">Binds 3 [4Fe-4S] clusters.</text>
</comment>
<keyword evidence="10 12" id="KW-0411">Iron-sulfur</keyword>
<evidence type="ECO:0000313" key="16">
    <source>
        <dbReference type="EMBL" id="AGA90068.1"/>
    </source>
</evidence>
<evidence type="ECO:0000313" key="17">
    <source>
        <dbReference type="Proteomes" id="UP000010816"/>
    </source>
</evidence>
<organism evidence="16 17">
    <name type="scientific">Thioflavicoccus mobilis 8321</name>
    <dbReference type="NCBI Taxonomy" id="765912"/>
    <lineage>
        <taxon>Bacteria</taxon>
        <taxon>Pseudomonadati</taxon>
        <taxon>Pseudomonadota</taxon>
        <taxon>Gammaproteobacteria</taxon>
        <taxon>Chromatiales</taxon>
        <taxon>Chromatiaceae</taxon>
        <taxon>Thioflavicoccus</taxon>
    </lineage>
</organism>
<dbReference type="Pfam" id="PF04060">
    <property type="entry name" value="FeS"/>
    <property type="match status" value="1"/>
</dbReference>
<evidence type="ECO:0000259" key="14">
    <source>
        <dbReference type="PROSITE" id="PS51379"/>
    </source>
</evidence>
<dbReference type="PIRSF" id="PIRSF005784">
    <property type="entry name" value="Elect_transpt_RnfB"/>
    <property type="match status" value="1"/>
</dbReference>
<evidence type="ECO:0000256" key="12">
    <source>
        <dbReference type="HAMAP-Rule" id="MF_00463"/>
    </source>
</evidence>
<dbReference type="InterPro" id="IPR017896">
    <property type="entry name" value="4Fe4S_Fe-S-bd"/>
</dbReference>
<dbReference type="InterPro" id="IPR017900">
    <property type="entry name" value="4Fe4S_Fe_S_CS"/>
</dbReference>
<feature type="binding site" evidence="12 13">
    <location>
        <position position="113"/>
    </location>
    <ligand>
        <name>[4Fe-4S] cluster</name>
        <dbReference type="ChEBI" id="CHEBI:49883"/>
        <label>2</label>
    </ligand>
</feature>
<comment type="subunit">
    <text evidence="12">The complex is composed of six subunits: RnfA, RnfB, RnfC, RnfD, RnfE and RnfG.</text>
</comment>
<accession>L0GTJ2</accession>
<keyword evidence="4 12" id="KW-0997">Cell inner membrane</keyword>
<dbReference type="HAMAP" id="MF_00463">
    <property type="entry name" value="RsxB_RnfB"/>
    <property type="match status" value="1"/>
</dbReference>
<dbReference type="GO" id="GO:0005886">
    <property type="term" value="C:plasma membrane"/>
    <property type="evidence" value="ECO:0007669"/>
    <property type="project" value="UniProtKB-SubCell"/>
</dbReference>
<keyword evidence="1 12" id="KW-0813">Transport</keyword>
<dbReference type="PROSITE" id="PS51656">
    <property type="entry name" value="4FE4S"/>
    <property type="match status" value="1"/>
</dbReference>
<dbReference type="eggNOG" id="COG2878">
    <property type="taxonomic scope" value="Bacteria"/>
</dbReference>
<dbReference type="HOGENOM" id="CLU_063448_2_0_6"/>
<dbReference type="PATRIC" id="fig|765912.4.peg.1236"/>
<keyword evidence="8 12" id="KW-0249">Electron transport</keyword>
<feature type="domain" description="4Fe-4S ferredoxin-type" evidence="14">
    <location>
        <begin position="131"/>
        <end position="160"/>
    </location>
</feature>
<dbReference type="Gene3D" id="1.10.15.40">
    <property type="entry name" value="Electron transport complex subunit B, putative Fe-S cluster"/>
    <property type="match status" value="1"/>
</dbReference>
<dbReference type="PROSITE" id="PS00198">
    <property type="entry name" value="4FE4S_FER_1"/>
    <property type="match status" value="2"/>
</dbReference>
<dbReference type="GO" id="GO:0009055">
    <property type="term" value="F:electron transfer activity"/>
    <property type="evidence" value="ECO:0007669"/>
    <property type="project" value="InterPro"/>
</dbReference>
<dbReference type="EC" id="7.-.-.-" evidence="12"/>
<dbReference type="InterPro" id="IPR050294">
    <property type="entry name" value="RnfB_subfamily"/>
</dbReference>
<keyword evidence="6 12" id="KW-0677">Repeat</keyword>
<dbReference type="InterPro" id="IPR010207">
    <property type="entry name" value="Elect_transpt_cplx_RnfB/RsxB"/>
</dbReference>
<feature type="binding site" evidence="12 13">
    <location>
        <position position="150"/>
    </location>
    <ligand>
        <name>[4Fe-4S] cluster</name>
        <dbReference type="ChEBI" id="CHEBI:49883"/>
        <label>2</label>
    </ligand>
</feature>
<keyword evidence="2 12" id="KW-1003">Cell membrane</keyword>
<dbReference type="PANTHER" id="PTHR42859:SF3">
    <property type="entry name" value="ION-TRANSLOCATING OXIDOREDUCTASE COMPLEX SUBUNIT B"/>
    <property type="match status" value="1"/>
</dbReference>
<feature type="domain" description="4Fe-4S ferredoxin-type" evidence="14">
    <location>
        <begin position="100"/>
        <end position="130"/>
    </location>
</feature>
<proteinExistence type="inferred from homology"/>
<feature type="binding site" evidence="12 13">
    <location>
        <position position="146"/>
    </location>
    <ligand>
        <name>[4Fe-4S] cluster</name>
        <dbReference type="ChEBI" id="CHEBI:49883"/>
        <label>3</label>
    </ligand>
</feature>
<keyword evidence="3 12" id="KW-0004">4Fe-4S</keyword>
<evidence type="ECO:0000256" key="9">
    <source>
        <dbReference type="ARBA" id="ARBA00023004"/>
    </source>
</evidence>
<comment type="subcellular location">
    <subcellularLocation>
        <location evidence="12">Cell inner membrane</location>
    </subcellularLocation>
</comment>
<dbReference type="EMBL" id="CP003051">
    <property type="protein sequence ID" value="AGA90068.1"/>
    <property type="molecule type" value="Genomic_DNA"/>
</dbReference>
<dbReference type="GO" id="GO:0022900">
    <property type="term" value="P:electron transport chain"/>
    <property type="evidence" value="ECO:0007669"/>
    <property type="project" value="UniProtKB-UniRule"/>
</dbReference>
<evidence type="ECO:0000256" key="13">
    <source>
        <dbReference type="PIRSR" id="PIRSR005784-1"/>
    </source>
</evidence>
<evidence type="ECO:0000256" key="5">
    <source>
        <dbReference type="ARBA" id="ARBA00022723"/>
    </source>
</evidence>
<protein>
    <recommendedName>
        <fullName evidence="12">Ion-translocating oxidoreductase complex subunit B</fullName>
        <ecNumber evidence="12">7.-.-.-</ecNumber>
    </recommendedName>
    <alternativeName>
        <fullName evidence="12">Rnf electron transport complex subunit B</fullName>
    </alternativeName>
</protein>
<feature type="binding site" evidence="12 13">
    <location>
        <position position="46"/>
    </location>
    <ligand>
        <name>[4Fe-4S] cluster</name>
        <dbReference type="ChEBI" id="CHEBI:49883"/>
        <label>1</label>
    </ligand>
</feature>
<evidence type="ECO:0000256" key="4">
    <source>
        <dbReference type="ARBA" id="ARBA00022519"/>
    </source>
</evidence>
<feature type="region of interest" description="Hydrophobic" evidence="12">
    <location>
        <begin position="1"/>
        <end position="23"/>
    </location>
</feature>
<dbReference type="PANTHER" id="PTHR42859">
    <property type="entry name" value="OXIDOREDUCTASE"/>
    <property type="match status" value="1"/>
</dbReference>
<dbReference type="PROSITE" id="PS51379">
    <property type="entry name" value="4FE4S_FER_2"/>
    <property type="match status" value="2"/>
</dbReference>
<feature type="binding site" evidence="12 13">
    <location>
        <position position="143"/>
    </location>
    <ligand>
        <name>[4Fe-4S] cluster</name>
        <dbReference type="ChEBI" id="CHEBI:49883"/>
        <label>3</label>
    </ligand>
</feature>
<evidence type="ECO:0000256" key="6">
    <source>
        <dbReference type="ARBA" id="ARBA00022737"/>
    </source>
</evidence>
<dbReference type="Gene3D" id="3.30.70.20">
    <property type="match status" value="1"/>
</dbReference>
<dbReference type="GO" id="GO:0051539">
    <property type="term" value="F:4 iron, 4 sulfur cluster binding"/>
    <property type="evidence" value="ECO:0007669"/>
    <property type="project" value="UniProtKB-UniRule"/>
</dbReference>
<comment type="caution">
    <text evidence="12">Lacks conserved residue(s) required for the propagation of feature annotation.</text>
</comment>
<reference evidence="16 17" key="1">
    <citation type="submission" date="2011-09" db="EMBL/GenBank/DDBJ databases">
        <title>Complete sequence of chromosome of Thioflavicoccus mobilis 8321.</title>
        <authorList>
            <consortium name="US DOE Joint Genome Institute"/>
            <person name="Lucas S."/>
            <person name="Han J."/>
            <person name="Lapidus A."/>
            <person name="Cheng J.-F."/>
            <person name="Goodwin L."/>
            <person name="Pitluck S."/>
            <person name="Peters L."/>
            <person name="Ovchinnikova G."/>
            <person name="Lu M."/>
            <person name="Detter J.C."/>
            <person name="Han C."/>
            <person name="Tapia R."/>
            <person name="Land M."/>
            <person name="Hauser L."/>
            <person name="Kyrpides N."/>
            <person name="Ivanova N."/>
            <person name="Pagani I."/>
            <person name="Vogl K."/>
            <person name="Liu Z."/>
            <person name="Imhoff J."/>
            <person name="Thiel V."/>
            <person name="Frigaard N.-U."/>
            <person name="Bryant D."/>
            <person name="Woyke T."/>
        </authorList>
    </citation>
    <scope>NUCLEOTIDE SEQUENCE [LARGE SCALE GENOMIC DNA]</scope>
    <source>
        <strain evidence="16 17">8321</strain>
    </source>
</reference>
<feature type="domain" description="4Fe-4S" evidence="15">
    <location>
        <begin position="27"/>
        <end position="88"/>
    </location>
</feature>
<gene>
    <name evidence="12" type="primary">rnfB</name>
    <name evidence="16" type="ORF">Thimo_1271</name>
</gene>
<dbReference type="AlphaFoldDB" id="L0GTJ2"/>
<evidence type="ECO:0000256" key="3">
    <source>
        <dbReference type="ARBA" id="ARBA00022485"/>
    </source>
</evidence>
<feature type="binding site" evidence="12 13">
    <location>
        <position position="110"/>
    </location>
    <ligand>
        <name>[4Fe-4S] cluster</name>
        <dbReference type="ChEBI" id="CHEBI:49883"/>
        <label>2</label>
    </ligand>
</feature>
<keyword evidence="11 12" id="KW-0472">Membrane</keyword>
<comment type="function">
    <text evidence="12">Part of a membrane-bound complex that couples electron transfer with translocation of ions across the membrane.</text>
</comment>
<evidence type="ECO:0000256" key="1">
    <source>
        <dbReference type="ARBA" id="ARBA00022448"/>
    </source>
</evidence>
<feature type="binding site" evidence="12 13">
    <location>
        <position position="49"/>
    </location>
    <ligand>
        <name>[4Fe-4S] cluster</name>
        <dbReference type="ChEBI" id="CHEBI:49883"/>
        <label>1</label>
    </ligand>
</feature>
<keyword evidence="7 12" id="KW-1278">Translocase</keyword>
<keyword evidence="17" id="KW-1185">Reference proteome</keyword>
<evidence type="ECO:0000256" key="10">
    <source>
        <dbReference type="ARBA" id="ARBA00023014"/>
    </source>
</evidence>
<keyword evidence="5 12" id="KW-0479">Metal-binding</keyword>
<feature type="binding site" evidence="12 13">
    <location>
        <position position="71"/>
    </location>
    <ligand>
        <name>[4Fe-4S] cluster</name>
        <dbReference type="ChEBI" id="CHEBI:49883"/>
        <label>1</label>
    </ligand>
</feature>
<dbReference type="InterPro" id="IPR007202">
    <property type="entry name" value="4Fe-4S_dom"/>
</dbReference>
<dbReference type="Pfam" id="PF14697">
    <property type="entry name" value="Fer4_21"/>
    <property type="match status" value="1"/>
</dbReference>
<comment type="similarity">
    <text evidence="12">Belongs to the 4Fe4S bacterial-type ferredoxin family. RnfB subfamily.</text>
</comment>
<dbReference type="GO" id="GO:0046872">
    <property type="term" value="F:metal ion binding"/>
    <property type="evidence" value="ECO:0007669"/>
    <property type="project" value="UniProtKB-KW"/>
</dbReference>
<dbReference type="KEGG" id="tmb:Thimo_1271"/>
<evidence type="ECO:0000256" key="8">
    <source>
        <dbReference type="ARBA" id="ARBA00022982"/>
    </source>
</evidence>
<evidence type="ECO:0000256" key="2">
    <source>
        <dbReference type="ARBA" id="ARBA00022475"/>
    </source>
</evidence>
<feature type="binding site" evidence="12 13">
    <location>
        <position position="54"/>
    </location>
    <ligand>
        <name>[4Fe-4S] cluster</name>
        <dbReference type="ChEBI" id="CHEBI:49883"/>
        <label>1</label>
    </ligand>
</feature>
<dbReference type="OrthoDB" id="9789936at2"/>
<feature type="binding site" evidence="12 13">
    <location>
        <position position="120"/>
    </location>
    <ligand>
        <name>[4Fe-4S] cluster</name>
        <dbReference type="ChEBI" id="CHEBI:49883"/>
        <label>3</label>
    </ligand>
</feature>
<dbReference type="Proteomes" id="UP000010816">
    <property type="component" value="Chromosome"/>
</dbReference>
<evidence type="ECO:0000256" key="7">
    <source>
        <dbReference type="ARBA" id="ARBA00022967"/>
    </source>
</evidence>
<name>L0GTJ2_9GAMM</name>
<dbReference type="NCBIfam" id="TIGR01944">
    <property type="entry name" value="rnfB"/>
    <property type="match status" value="1"/>
</dbReference>
<dbReference type="STRING" id="765912.Thimo_1271"/>
<dbReference type="InterPro" id="IPR016463">
    <property type="entry name" value="RnfB/RsxB_Proteobac"/>
</dbReference>
<evidence type="ECO:0000256" key="11">
    <source>
        <dbReference type="ARBA" id="ARBA00023136"/>
    </source>
</evidence>
<sequence>MIAPLLSLALLGLTLGTLLGVAARYLKVEQNPLQGEIEEMLPGSQCGQCGYPGCSAAAAAVAAGEAAVTMCPPGGRALVEQLAAKLGVSVDLAAIQDQGPRVAFIHERLCTGCTKCMKRCPTDAIIGASKMIHAVFPDACTGCNKCYEACPQECIEMRPLPVTVPQWYWPKPAPAL</sequence>
<evidence type="ECO:0000259" key="15">
    <source>
        <dbReference type="PROSITE" id="PS51656"/>
    </source>
</evidence>
<keyword evidence="9 12" id="KW-0408">Iron</keyword>
<dbReference type="SUPFAM" id="SSF54862">
    <property type="entry name" value="4Fe-4S ferredoxins"/>
    <property type="match status" value="1"/>
</dbReference>
<feature type="binding site" evidence="12 13">
    <location>
        <position position="140"/>
    </location>
    <ligand>
        <name>[4Fe-4S] cluster</name>
        <dbReference type="ChEBI" id="CHEBI:49883"/>
        <label>3</label>
    </ligand>
</feature>